<keyword evidence="1" id="KW-1133">Transmembrane helix</keyword>
<evidence type="ECO:0000313" key="3">
    <source>
        <dbReference type="EMBL" id="QQB47612.1"/>
    </source>
</evidence>
<reference evidence="3 4" key="1">
    <citation type="submission" date="2020-12" db="EMBL/GenBank/DDBJ databases">
        <title>FDA dAtabase for Regulatory Grade micrObial Sequences (FDA-ARGOS): Supporting development and validation of Infectious Disease Dx tests.</title>
        <authorList>
            <person name="Sproer C."/>
            <person name="Gronow S."/>
            <person name="Severitt S."/>
            <person name="Schroder I."/>
            <person name="Tallon L."/>
            <person name="Sadzewicz L."/>
            <person name="Zhao X."/>
            <person name="Boylan J."/>
            <person name="Ott S."/>
            <person name="Bowen H."/>
            <person name="Vavikolanu K."/>
            <person name="Mehta A."/>
            <person name="Aluvathingal J."/>
            <person name="Nadendla S."/>
            <person name="Lowell S."/>
            <person name="Myers T."/>
            <person name="Yan Y."/>
            <person name="Sichtig H."/>
        </authorList>
    </citation>
    <scope>NUCLEOTIDE SEQUENCE [LARGE SCALE GENOMIC DNA]</scope>
    <source>
        <strain evidence="3 4">FDAARGOS_1053</strain>
    </source>
</reference>
<keyword evidence="1" id="KW-0812">Transmembrane</keyword>
<feature type="transmembrane region" description="Helical" evidence="1">
    <location>
        <begin position="108"/>
        <end position="127"/>
    </location>
</feature>
<feature type="transmembrane region" description="Helical" evidence="1">
    <location>
        <begin position="236"/>
        <end position="258"/>
    </location>
</feature>
<dbReference type="NCBIfam" id="TIGR03920">
    <property type="entry name" value="T7SS_EccD"/>
    <property type="match status" value="1"/>
</dbReference>
<feature type="transmembrane region" description="Helical" evidence="1">
    <location>
        <begin position="426"/>
        <end position="445"/>
    </location>
</feature>
<dbReference type="OrthoDB" id="4426863at2"/>
<feature type="transmembrane region" description="Helical" evidence="1">
    <location>
        <begin position="134"/>
        <end position="152"/>
    </location>
</feature>
<feature type="domain" description="EccD-like transmembrane" evidence="2">
    <location>
        <begin position="84"/>
        <end position="448"/>
    </location>
</feature>
<keyword evidence="1" id="KW-0472">Membrane</keyword>
<proteinExistence type="predicted"/>
<dbReference type="InterPro" id="IPR006707">
    <property type="entry name" value="T7SS_EccD"/>
</dbReference>
<feature type="transmembrane region" description="Helical" evidence="1">
    <location>
        <begin position="304"/>
        <end position="324"/>
    </location>
</feature>
<feature type="transmembrane region" description="Helical" evidence="1">
    <location>
        <begin position="172"/>
        <end position="194"/>
    </location>
</feature>
<feature type="transmembrane region" description="Helical" evidence="1">
    <location>
        <begin position="358"/>
        <end position="380"/>
    </location>
</feature>
<dbReference type="InterPro" id="IPR044049">
    <property type="entry name" value="EccD_transm"/>
</dbReference>
<feature type="transmembrane region" description="Helical" evidence="1">
    <location>
        <begin position="330"/>
        <end position="346"/>
    </location>
</feature>
<dbReference type="AlphaFoldDB" id="A0A7T4JW81"/>
<dbReference type="Pfam" id="PF19053">
    <property type="entry name" value="EccD"/>
    <property type="match status" value="1"/>
</dbReference>
<evidence type="ECO:0000256" key="1">
    <source>
        <dbReference type="SAM" id="Phobius"/>
    </source>
</evidence>
<organism evidence="3 4">
    <name type="scientific">Corynebacterium glucuronolyticum</name>
    <dbReference type="NCBI Taxonomy" id="39791"/>
    <lineage>
        <taxon>Bacteria</taxon>
        <taxon>Bacillati</taxon>
        <taxon>Actinomycetota</taxon>
        <taxon>Actinomycetes</taxon>
        <taxon>Mycobacteriales</taxon>
        <taxon>Corynebacteriaceae</taxon>
        <taxon>Corynebacterium</taxon>
    </lineage>
</organism>
<dbReference type="EMBL" id="CP066007">
    <property type="protein sequence ID" value="QQB47612.1"/>
    <property type="molecule type" value="Genomic_DNA"/>
</dbReference>
<name>A0A7T4JW81_9CORY</name>
<accession>A0A7T4JW81</accession>
<sequence>MPAGARLADVLPEVCDVAGVSPPVSPWEARTPAGGMVPTSTPLAWSNVRPGSIITVQDASHDMEPLVASDTEALTQVRRPSGATGYSVCAVATGFVMLLLLLGGYPLALTAAALCCLGISAGQRVAWQDAVRPAVTACMTAGTAVLALLAGLNWVTWTATPPDASLDVASPLISPLGLATAGAAMLFATALSHLVSRPPRAVTVCLITTGLGVCAWAGFSGLAATVGLTTSHSSALAAPTVVAAAPLMAVLALGAVIYGPLVALRSAGIAIPAVPSAGADLTATDLPAEVYAGAGSRARRATSLFDGLVCGSCLLGVAATLLSVFSEQPAPFRLLFTLVLVACLAMQSTRYASAVGAWAVWLWSMGTAVATALTVVIHPGDVQPHPAVAGLAFVLAAVCVAAGLWTPRLAHLPPTTIAALEKVESACVIVALPLALYLAGVFAAIRGLG</sequence>
<protein>
    <submittedName>
        <fullName evidence="3">Type VII secretion integral membrane protein EccD</fullName>
    </submittedName>
</protein>
<gene>
    <name evidence="3" type="primary">eccD</name>
    <name evidence="3" type="ORF">I6I10_00145</name>
</gene>
<evidence type="ECO:0000259" key="2">
    <source>
        <dbReference type="Pfam" id="PF19053"/>
    </source>
</evidence>
<evidence type="ECO:0000313" key="4">
    <source>
        <dbReference type="Proteomes" id="UP000596145"/>
    </source>
</evidence>
<feature type="transmembrane region" description="Helical" evidence="1">
    <location>
        <begin position="201"/>
        <end position="224"/>
    </location>
</feature>
<feature type="transmembrane region" description="Helical" evidence="1">
    <location>
        <begin position="386"/>
        <end position="405"/>
    </location>
</feature>
<dbReference type="Proteomes" id="UP000596145">
    <property type="component" value="Chromosome"/>
</dbReference>